<evidence type="ECO:0000313" key="3">
    <source>
        <dbReference type="EMBL" id="KAK7071330.1"/>
    </source>
</evidence>
<gene>
    <name evidence="3" type="ORF">SK128_003954</name>
</gene>
<dbReference type="EMBL" id="JAXCGZ010015098">
    <property type="protein sequence ID" value="KAK7071330.1"/>
    <property type="molecule type" value="Genomic_DNA"/>
</dbReference>
<name>A0AAN8X3C6_HALRR</name>
<sequence length="613" mass="68359">MDYAFFKSGITLVFFMTVRPASEASSDNDKEEWYAHIPPPHPHLSVDDHIPRNLKRLKPLSRMPRPIMQVSDIRGHCHRVSGTPSNSTTSPVSESSTHAYYYLYAIQHLDTLTQVIIQPIAENRFQIIDTAYRLLYTINTEFEGICCGREGPEVEFRAMNTHRQHIITITRHNGQSCPVNRSGNIEVKLEPDVPIGTVEAEDNNDSTVKNISGDVLCHIKVENPKSCCHTPVYQVIPARRGEDLGRIENHHGGLLLTFPWRSETTTRAILMSACVLMLYDAERAKQSKVVSTSRSCVMARLKVHVCVLLIFGIGSLMAVPTRNFHQTPSSLLHSAPSPLGYAPSARLPLNRPLPLQRPRILGSIHRDMYRGLLDIEVTKGNTQGHIPTPLLGADLVPTGKTKHHKMNGHHHHISPVLKLEAKVSGDQHHKKPFSHGKPALLSRKTRYINNGLYFPQGFGKAISPYFGSARGYGVPYVHLYNSGGQYGLQPTGKSYTKDAIPEPEPVAEPEYAPGDTPSLTYGVPHPSPESALGPYINILKPHNGLPKRVHVNSLSSDPALDPIQDQSDEYDPLHENDLPDQFTTRPKFSISKTLYRHEAEKLTPVSINIRRKG</sequence>
<evidence type="ECO:0000256" key="2">
    <source>
        <dbReference type="SAM" id="SignalP"/>
    </source>
</evidence>
<feature type="signal peptide" evidence="2">
    <location>
        <begin position="1"/>
        <end position="24"/>
    </location>
</feature>
<organism evidence="3 4">
    <name type="scientific">Halocaridina rubra</name>
    <name type="common">Hawaiian red shrimp</name>
    <dbReference type="NCBI Taxonomy" id="373956"/>
    <lineage>
        <taxon>Eukaryota</taxon>
        <taxon>Metazoa</taxon>
        <taxon>Ecdysozoa</taxon>
        <taxon>Arthropoda</taxon>
        <taxon>Crustacea</taxon>
        <taxon>Multicrustacea</taxon>
        <taxon>Malacostraca</taxon>
        <taxon>Eumalacostraca</taxon>
        <taxon>Eucarida</taxon>
        <taxon>Decapoda</taxon>
        <taxon>Pleocyemata</taxon>
        <taxon>Caridea</taxon>
        <taxon>Atyoidea</taxon>
        <taxon>Atyidae</taxon>
        <taxon>Halocaridina</taxon>
    </lineage>
</organism>
<keyword evidence="2" id="KW-0732">Signal</keyword>
<feature type="chain" id="PRO_5042963735" evidence="2">
    <location>
        <begin position="25"/>
        <end position="613"/>
    </location>
</feature>
<reference evidence="3 4" key="1">
    <citation type="submission" date="2023-11" db="EMBL/GenBank/DDBJ databases">
        <title>Halocaridina rubra genome assembly.</title>
        <authorList>
            <person name="Smith C."/>
        </authorList>
    </citation>
    <scope>NUCLEOTIDE SEQUENCE [LARGE SCALE GENOMIC DNA]</scope>
    <source>
        <strain evidence="3">EP-1</strain>
        <tissue evidence="3">Whole</tissue>
    </source>
</reference>
<accession>A0AAN8X3C6</accession>
<dbReference type="AlphaFoldDB" id="A0AAN8X3C6"/>
<comment type="caution">
    <text evidence="3">The sequence shown here is derived from an EMBL/GenBank/DDBJ whole genome shotgun (WGS) entry which is preliminary data.</text>
</comment>
<proteinExistence type="predicted"/>
<dbReference type="Proteomes" id="UP001381693">
    <property type="component" value="Unassembled WGS sequence"/>
</dbReference>
<evidence type="ECO:0000313" key="4">
    <source>
        <dbReference type="Proteomes" id="UP001381693"/>
    </source>
</evidence>
<evidence type="ECO:0000256" key="1">
    <source>
        <dbReference type="SAM" id="MobiDB-lite"/>
    </source>
</evidence>
<feature type="region of interest" description="Disordered" evidence="1">
    <location>
        <begin position="549"/>
        <end position="585"/>
    </location>
</feature>
<keyword evidence="4" id="KW-1185">Reference proteome</keyword>
<protein>
    <submittedName>
        <fullName evidence="3">Uncharacterized protein</fullName>
    </submittedName>
</protein>